<evidence type="ECO:0000313" key="3">
    <source>
        <dbReference type="Proteomes" id="UP001146120"/>
    </source>
</evidence>
<evidence type="ECO:0000313" key="2">
    <source>
        <dbReference type="EMBL" id="DAZ96173.1"/>
    </source>
</evidence>
<dbReference type="AlphaFoldDB" id="A0AAV2YSA0"/>
<organism evidence="2 3">
    <name type="scientific">Lagenidium giganteum</name>
    <dbReference type="NCBI Taxonomy" id="4803"/>
    <lineage>
        <taxon>Eukaryota</taxon>
        <taxon>Sar</taxon>
        <taxon>Stramenopiles</taxon>
        <taxon>Oomycota</taxon>
        <taxon>Peronosporomycetes</taxon>
        <taxon>Pythiales</taxon>
        <taxon>Pythiaceae</taxon>
    </lineage>
</organism>
<keyword evidence="3" id="KW-1185">Reference proteome</keyword>
<evidence type="ECO:0000256" key="1">
    <source>
        <dbReference type="SAM" id="MobiDB-lite"/>
    </source>
</evidence>
<feature type="region of interest" description="Disordered" evidence="1">
    <location>
        <begin position="102"/>
        <end position="131"/>
    </location>
</feature>
<name>A0AAV2YSA0_9STRA</name>
<dbReference type="Proteomes" id="UP001146120">
    <property type="component" value="Unassembled WGS sequence"/>
</dbReference>
<sequence>MAHKSSISISYRCSVYHRSELSAVSHADLSNVSSSWFTTEEATAFLFLSCPYCARLRHRTCTGMPSITLVKQPIRRLSQRRSLVILKQVFSTRCKFSIRPRSLSGAISTSTSASTENDESANSRSKSGNRT</sequence>
<gene>
    <name evidence="2" type="ORF">N0F65_012363</name>
</gene>
<proteinExistence type="predicted"/>
<comment type="caution">
    <text evidence="2">The sequence shown here is derived from an EMBL/GenBank/DDBJ whole genome shotgun (WGS) entry which is preliminary data.</text>
</comment>
<feature type="compositionally biased region" description="Low complexity" evidence="1">
    <location>
        <begin position="102"/>
        <end position="115"/>
    </location>
</feature>
<protein>
    <submittedName>
        <fullName evidence="2">Uncharacterized protein</fullName>
    </submittedName>
</protein>
<dbReference type="EMBL" id="DAKRPA010000175">
    <property type="protein sequence ID" value="DAZ96173.1"/>
    <property type="molecule type" value="Genomic_DNA"/>
</dbReference>
<reference evidence="2" key="2">
    <citation type="journal article" date="2023" name="Microbiol Resour">
        <title>Decontamination and Annotation of the Draft Genome Sequence of the Oomycete Lagenidium giganteum ARSEF 373.</title>
        <authorList>
            <person name="Morgan W.R."/>
            <person name="Tartar A."/>
        </authorList>
    </citation>
    <scope>NUCLEOTIDE SEQUENCE</scope>
    <source>
        <strain evidence="2">ARSEF 373</strain>
    </source>
</reference>
<accession>A0AAV2YSA0</accession>
<reference evidence="2" key="1">
    <citation type="submission" date="2022-11" db="EMBL/GenBank/DDBJ databases">
        <authorList>
            <person name="Morgan W.R."/>
            <person name="Tartar A."/>
        </authorList>
    </citation>
    <scope>NUCLEOTIDE SEQUENCE</scope>
    <source>
        <strain evidence="2">ARSEF 373</strain>
    </source>
</reference>
<feature type="compositionally biased region" description="Polar residues" evidence="1">
    <location>
        <begin position="120"/>
        <end position="131"/>
    </location>
</feature>